<dbReference type="EMBL" id="BAHD01000074">
    <property type="protein sequence ID" value="GAB97574.1"/>
    <property type="molecule type" value="Genomic_DNA"/>
</dbReference>
<dbReference type="eggNOG" id="COG0627">
    <property type="taxonomic scope" value="Bacteria"/>
</dbReference>
<evidence type="ECO:0000256" key="7">
    <source>
        <dbReference type="ARBA" id="ARBA00048109"/>
    </source>
</evidence>
<dbReference type="SUPFAM" id="SSF53474">
    <property type="entry name" value="alpha/beta-Hydrolases"/>
    <property type="match status" value="1"/>
</dbReference>
<dbReference type="PANTHER" id="PTHR43037:SF4">
    <property type="entry name" value="PEPTIDASE S9 PROLYL OLIGOPEPTIDASE CATALYTIC DOMAIN-CONTAINING PROTEIN"/>
    <property type="match status" value="1"/>
</dbReference>
<evidence type="ECO:0000313" key="9">
    <source>
        <dbReference type="Proteomes" id="UP000008366"/>
    </source>
</evidence>
<evidence type="ECO:0000256" key="6">
    <source>
        <dbReference type="ARBA" id="ARBA00032572"/>
    </source>
</evidence>
<reference evidence="8 9" key="1">
    <citation type="submission" date="2012-08" db="EMBL/GenBank/DDBJ databases">
        <title>Whole genome shotgun sequence of Kineosphaera limosa NBRC 100340.</title>
        <authorList>
            <person name="Yoshida I."/>
            <person name="Isaki S."/>
            <person name="Hosoyama A."/>
            <person name="Tsuchikane K."/>
            <person name="Katsumata H."/>
            <person name="Ando Y."/>
            <person name="Ohji S."/>
            <person name="Hamada M."/>
            <person name="Tamura T."/>
            <person name="Yamazoe A."/>
            <person name="Yamazaki S."/>
            <person name="Fujita N."/>
        </authorList>
    </citation>
    <scope>NUCLEOTIDE SEQUENCE [LARGE SCALE GENOMIC DNA]</scope>
    <source>
        <strain evidence="8 9">NBRC 100340</strain>
    </source>
</reference>
<dbReference type="InterPro" id="IPR006311">
    <property type="entry name" value="TAT_signal"/>
</dbReference>
<evidence type="ECO:0000256" key="2">
    <source>
        <dbReference type="ARBA" id="ARBA00005874"/>
    </source>
</evidence>
<keyword evidence="5" id="KW-0732">Signal</keyword>
<sequence length="287" mass="30515">MGAQGTGLRPDPHDHDRAPAGAVARLLGKHVDRRTVLRSAAFMGALAAVGSPAETVALAAGVEIRKGELHSSYVPGPPLRWRVAVPKDARALVLALHGRDSSASYWFNELDAPRIARETGLAIAAIDGRRTYWHPRAGSDAPAMLTGEFLPLLAKQGLPTERIGLTGVSMGGFGALWLAGELGPARVFGVATMSAALRRTYAGASQGAFDDPQDFARNSIFGRVDRLRGVPLWLACGTSDRFFPGNLDLAQRLPQARVAFAAGGHTTEFSRVYWGPAMSWLARLASA</sequence>
<accession>K6XFF0</accession>
<organism evidence="8 9">
    <name type="scientific">Kineosphaera limosa NBRC 100340</name>
    <dbReference type="NCBI Taxonomy" id="1184609"/>
    <lineage>
        <taxon>Bacteria</taxon>
        <taxon>Bacillati</taxon>
        <taxon>Actinomycetota</taxon>
        <taxon>Actinomycetes</taxon>
        <taxon>Micrococcales</taxon>
        <taxon>Dermatophilaceae</taxon>
        <taxon>Kineosphaera</taxon>
    </lineage>
</organism>
<dbReference type="GO" id="GO:0004144">
    <property type="term" value="F:diacylglycerol O-acyltransferase activity"/>
    <property type="evidence" value="ECO:0007669"/>
    <property type="project" value="UniProtKB-EC"/>
</dbReference>
<comment type="catalytic activity">
    <reaction evidence="7">
        <text>an acyl-CoA + a 1,2-diacyl-sn-glycerol = a triacyl-sn-glycerol + CoA</text>
        <dbReference type="Rhea" id="RHEA:10868"/>
        <dbReference type="ChEBI" id="CHEBI:17815"/>
        <dbReference type="ChEBI" id="CHEBI:57287"/>
        <dbReference type="ChEBI" id="CHEBI:58342"/>
        <dbReference type="ChEBI" id="CHEBI:64615"/>
        <dbReference type="EC" id="2.3.1.20"/>
    </reaction>
</comment>
<dbReference type="GO" id="GO:0050348">
    <property type="term" value="F:trehalose O-mycolyltransferase activity"/>
    <property type="evidence" value="ECO:0007669"/>
    <property type="project" value="UniProtKB-EC"/>
</dbReference>
<dbReference type="InterPro" id="IPR050955">
    <property type="entry name" value="Plant_Biomass_Hydrol_Est"/>
</dbReference>
<comment type="catalytic activity">
    <reaction evidence="1">
        <text>2 alpha,alpha'-trehalose 6-mycolate = alpha,alpha'-trehalose 6,6'-bismycolate + alpha,alpha-trehalose</text>
        <dbReference type="Rhea" id="RHEA:23472"/>
        <dbReference type="ChEBI" id="CHEBI:16551"/>
        <dbReference type="ChEBI" id="CHEBI:18195"/>
        <dbReference type="ChEBI" id="CHEBI:18234"/>
        <dbReference type="EC" id="2.3.1.122"/>
    </reaction>
</comment>
<dbReference type="PANTHER" id="PTHR43037">
    <property type="entry name" value="UNNAMED PRODUCT-RELATED"/>
    <property type="match status" value="1"/>
</dbReference>
<dbReference type="EC" id="2.3.1.20" evidence="4"/>
<dbReference type="STRING" id="1184609.KILIM_074_00230"/>
<comment type="similarity">
    <text evidence="2">Belongs to the mycobacterial A85 antigen family.</text>
</comment>
<evidence type="ECO:0000256" key="3">
    <source>
        <dbReference type="ARBA" id="ARBA00012820"/>
    </source>
</evidence>
<keyword evidence="9" id="KW-1185">Reference proteome</keyword>
<dbReference type="InterPro" id="IPR000801">
    <property type="entry name" value="Esterase-like"/>
</dbReference>
<protein>
    <recommendedName>
        <fullName evidence="6">Acyl-CoA:diacylglycerol acyltransferase</fullName>
        <ecNumber evidence="3">2.3.1.122</ecNumber>
        <ecNumber evidence="4">2.3.1.20</ecNumber>
    </recommendedName>
</protein>
<dbReference type="Pfam" id="PF00756">
    <property type="entry name" value="Esterase"/>
    <property type="match status" value="1"/>
</dbReference>
<dbReference type="EC" id="2.3.1.122" evidence="3"/>
<gene>
    <name evidence="8" type="ORF">KILIM_074_00230</name>
</gene>
<name>K6XFF0_9MICO</name>
<dbReference type="InterPro" id="IPR029058">
    <property type="entry name" value="AB_hydrolase_fold"/>
</dbReference>
<evidence type="ECO:0000256" key="4">
    <source>
        <dbReference type="ARBA" id="ARBA00013244"/>
    </source>
</evidence>
<dbReference type="RefSeq" id="WP_006594106.1">
    <property type="nucleotide sequence ID" value="NZ_BAHD01000074.1"/>
</dbReference>
<evidence type="ECO:0000256" key="1">
    <source>
        <dbReference type="ARBA" id="ARBA00000697"/>
    </source>
</evidence>
<dbReference type="Gene3D" id="3.40.50.1820">
    <property type="entry name" value="alpha/beta hydrolase"/>
    <property type="match status" value="1"/>
</dbReference>
<dbReference type="AlphaFoldDB" id="K6XFF0"/>
<evidence type="ECO:0000256" key="5">
    <source>
        <dbReference type="ARBA" id="ARBA00022729"/>
    </source>
</evidence>
<comment type="caution">
    <text evidence="8">The sequence shown here is derived from an EMBL/GenBank/DDBJ whole genome shotgun (WGS) entry which is preliminary data.</text>
</comment>
<dbReference type="PROSITE" id="PS51318">
    <property type="entry name" value="TAT"/>
    <property type="match status" value="1"/>
</dbReference>
<dbReference type="OrthoDB" id="3210113at2"/>
<dbReference type="Proteomes" id="UP000008366">
    <property type="component" value="Unassembled WGS sequence"/>
</dbReference>
<evidence type="ECO:0000313" key="8">
    <source>
        <dbReference type="EMBL" id="GAB97574.1"/>
    </source>
</evidence>
<proteinExistence type="inferred from homology"/>